<name>A0ABU8YYA0_9CYAN</name>
<dbReference type="Proteomes" id="UP001384579">
    <property type="component" value="Unassembled WGS sequence"/>
</dbReference>
<reference evidence="2 3" key="1">
    <citation type="journal article" date="2020" name="Harmful Algae">
        <title>Molecular and morphological characterization of a novel dihydroanatoxin-a producing Microcoleus species (cyanobacteria) from the Russian River, California, USA.</title>
        <authorList>
            <person name="Conklin K.Y."/>
            <person name="Stancheva R."/>
            <person name="Otten T.G."/>
            <person name="Fadness R."/>
            <person name="Boyer G.L."/>
            <person name="Read B."/>
            <person name="Zhang X."/>
            <person name="Sheath R.G."/>
        </authorList>
    </citation>
    <scope>NUCLEOTIDE SEQUENCE [LARGE SCALE GENOMIC DNA]</scope>
    <source>
        <strain evidence="2 3">PTRS2</strain>
    </source>
</reference>
<feature type="compositionally biased region" description="Basic and acidic residues" evidence="1">
    <location>
        <begin position="1"/>
        <end position="15"/>
    </location>
</feature>
<protein>
    <recommendedName>
        <fullName evidence="4">Transposase</fullName>
    </recommendedName>
</protein>
<comment type="caution">
    <text evidence="2">The sequence shown here is derived from an EMBL/GenBank/DDBJ whole genome shotgun (WGS) entry which is preliminary data.</text>
</comment>
<feature type="non-terminal residue" evidence="2">
    <location>
        <position position="160"/>
    </location>
</feature>
<evidence type="ECO:0000313" key="3">
    <source>
        <dbReference type="Proteomes" id="UP001384579"/>
    </source>
</evidence>
<keyword evidence="3" id="KW-1185">Reference proteome</keyword>
<accession>A0ABU8YYA0</accession>
<evidence type="ECO:0000313" key="2">
    <source>
        <dbReference type="EMBL" id="MEK0189336.1"/>
    </source>
</evidence>
<sequence length="160" mass="18387">MTRVQTRDGRKKDELGNPVTRKGDVFSNIEGGYVQWQTIQLADLKNTKKLFPDYKALNSQVLQDVVNRVETSFSNFTTPDKNGNRRGKPKFKGFHYYKSFTYPQLDNLDIVKDEQNRICINLAKIGQVPMVFHRPIPTGFKVKTGSVIREADGWYISLTL</sequence>
<feature type="region of interest" description="Disordered" evidence="1">
    <location>
        <begin position="1"/>
        <end position="21"/>
    </location>
</feature>
<proteinExistence type="predicted"/>
<evidence type="ECO:0000256" key="1">
    <source>
        <dbReference type="SAM" id="MobiDB-lite"/>
    </source>
</evidence>
<dbReference type="EMBL" id="JBBLXS010001145">
    <property type="protein sequence ID" value="MEK0189336.1"/>
    <property type="molecule type" value="Genomic_DNA"/>
</dbReference>
<gene>
    <name evidence="2" type="ORF">WMG39_31495</name>
</gene>
<evidence type="ECO:0008006" key="4">
    <source>
        <dbReference type="Google" id="ProtNLM"/>
    </source>
</evidence>
<organism evidence="2 3">
    <name type="scientific">Microcoleus anatoxicus PTRS2</name>
    <dbReference type="NCBI Taxonomy" id="2705321"/>
    <lineage>
        <taxon>Bacteria</taxon>
        <taxon>Bacillati</taxon>
        <taxon>Cyanobacteriota</taxon>
        <taxon>Cyanophyceae</taxon>
        <taxon>Oscillatoriophycideae</taxon>
        <taxon>Oscillatoriales</taxon>
        <taxon>Microcoleaceae</taxon>
        <taxon>Microcoleus</taxon>
        <taxon>Microcoleus anatoxicus</taxon>
    </lineage>
</organism>